<dbReference type="RefSeq" id="WP_090589011.1">
    <property type="nucleotide sequence ID" value="NZ_CP104302.1"/>
</dbReference>
<comment type="caution">
    <text evidence="1">The sequence shown here is derived from an EMBL/GenBank/DDBJ whole genome shotgun (WGS) entry which is preliminary data.</text>
</comment>
<protein>
    <submittedName>
        <fullName evidence="1">Uncharacterized protein</fullName>
    </submittedName>
</protein>
<keyword evidence="2" id="KW-1185">Reference proteome</keyword>
<evidence type="ECO:0000313" key="2">
    <source>
        <dbReference type="Proteomes" id="UP000230551"/>
    </source>
</evidence>
<gene>
    <name evidence="1" type="ORF">CQY22_017910</name>
</gene>
<organism evidence="1 2">
    <name type="scientific">Mycolicibacterium brumae</name>
    <dbReference type="NCBI Taxonomy" id="85968"/>
    <lineage>
        <taxon>Bacteria</taxon>
        <taxon>Bacillati</taxon>
        <taxon>Actinomycetota</taxon>
        <taxon>Actinomycetes</taxon>
        <taxon>Mycobacteriales</taxon>
        <taxon>Mycobacteriaceae</taxon>
        <taxon>Mycolicibacterium</taxon>
    </lineage>
</organism>
<dbReference type="AlphaFoldDB" id="A0A2G5P469"/>
<accession>A0A2G5P469</accession>
<evidence type="ECO:0000313" key="1">
    <source>
        <dbReference type="EMBL" id="PIB73198.1"/>
    </source>
</evidence>
<dbReference type="OrthoDB" id="4764345at2"/>
<dbReference type="Proteomes" id="UP000230551">
    <property type="component" value="Unassembled WGS sequence"/>
</dbReference>
<dbReference type="STRING" id="85968.GCA_900073015_02134"/>
<sequence length="149" mass="15994">MSADGPERIEISAPTMFELRPQMLQLLGDGWRMVRMDKPIAEGFGEPVVAVFESVDEPRPGRGGGAVTVTERAGFPPPSTVAELRQLLDQLPEDALVLVDGYEAAFAAIVPATDFLLPSTGRAIAINGARYCHQRGAQRFAPYAAANGR</sequence>
<name>A0A2G5P469_9MYCO</name>
<reference evidence="1 2" key="1">
    <citation type="journal article" date="2017" name="Infect. Genet. Evol.">
        <title>The new phylogeny of the genus Mycobacterium: The old and the news.</title>
        <authorList>
            <person name="Tortoli E."/>
            <person name="Fedrizzi T."/>
            <person name="Meehan C.J."/>
            <person name="Trovato A."/>
            <person name="Grottola A."/>
            <person name="Giacobazzi E."/>
            <person name="Serpini G.F."/>
            <person name="Tagliazucchi S."/>
            <person name="Fabio A."/>
            <person name="Bettua C."/>
            <person name="Bertorelli R."/>
            <person name="Frascaro F."/>
            <person name="De Sanctis V."/>
            <person name="Pecorari M."/>
            <person name="Jousson O."/>
            <person name="Segata N."/>
            <person name="Cirillo D.M."/>
        </authorList>
    </citation>
    <scope>NUCLEOTIDE SEQUENCE [LARGE SCALE GENOMIC DNA]</scope>
    <source>
        <strain evidence="1 2">CIP1034565</strain>
    </source>
</reference>
<dbReference type="EMBL" id="PDCN02000038">
    <property type="protein sequence ID" value="PIB73198.1"/>
    <property type="molecule type" value="Genomic_DNA"/>
</dbReference>
<proteinExistence type="predicted"/>